<dbReference type="Proteomes" id="UP000504603">
    <property type="component" value="Unplaced"/>
</dbReference>
<dbReference type="Pfam" id="PF00069">
    <property type="entry name" value="Pkinase"/>
    <property type="match status" value="1"/>
</dbReference>
<dbReference type="PANTHER" id="PTHR48014:SF21">
    <property type="entry name" value="SERINE_THREONINE-PROTEIN KINASE FRAY2"/>
    <property type="match status" value="1"/>
</dbReference>
<dbReference type="PANTHER" id="PTHR48014">
    <property type="entry name" value="SERINE/THREONINE-PROTEIN KINASE FRAY2"/>
    <property type="match status" value="1"/>
</dbReference>
<evidence type="ECO:0000313" key="5">
    <source>
        <dbReference type="Proteomes" id="UP000504603"/>
    </source>
</evidence>
<dbReference type="FunFam" id="3.30.200.20:FF:000099">
    <property type="entry name" value="Serine/threonine-protein kinase BLUS1"/>
    <property type="match status" value="1"/>
</dbReference>
<dbReference type="OrthoDB" id="248923at2759"/>
<evidence type="ECO:0000313" key="6">
    <source>
        <dbReference type="RefSeq" id="XP_022145302.1"/>
    </source>
</evidence>
<dbReference type="Gene3D" id="1.10.510.10">
    <property type="entry name" value="Transferase(Phosphotransferase) domain 1"/>
    <property type="match status" value="1"/>
</dbReference>
<evidence type="ECO:0000259" key="4">
    <source>
        <dbReference type="PROSITE" id="PS50011"/>
    </source>
</evidence>
<dbReference type="Gene3D" id="3.30.200.20">
    <property type="entry name" value="Phosphorylase Kinase, domain 1"/>
    <property type="match status" value="1"/>
</dbReference>
<feature type="compositionally biased region" description="Basic and acidic residues" evidence="3">
    <location>
        <begin position="481"/>
        <end position="493"/>
    </location>
</feature>
<gene>
    <name evidence="6" type="primary">LOC111014790</name>
</gene>
<feature type="region of interest" description="Disordered" evidence="3">
    <location>
        <begin position="428"/>
        <end position="519"/>
    </location>
</feature>
<keyword evidence="5" id="KW-1185">Reference proteome</keyword>
<dbReference type="SMART" id="SM00220">
    <property type="entry name" value="S_TKc"/>
    <property type="match status" value="1"/>
</dbReference>
<dbReference type="SUPFAM" id="SSF56112">
    <property type="entry name" value="Protein kinase-like (PK-like)"/>
    <property type="match status" value="1"/>
</dbReference>
<dbReference type="InterPro" id="IPR000719">
    <property type="entry name" value="Prot_kinase_dom"/>
</dbReference>
<dbReference type="RefSeq" id="XP_022145302.1">
    <property type="nucleotide sequence ID" value="XM_022289610.1"/>
</dbReference>
<dbReference type="GeneID" id="111014790"/>
<dbReference type="InterPro" id="IPR017441">
    <property type="entry name" value="Protein_kinase_ATP_BS"/>
</dbReference>
<comment type="similarity">
    <text evidence="1">Belongs to the protein kinase superfamily. STE Ser/Thr protein kinase family. STE20 subfamily.</text>
</comment>
<feature type="domain" description="Protein kinase" evidence="4">
    <location>
        <begin position="18"/>
        <end position="279"/>
    </location>
</feature>
<proteinExistence type="inferred from homology"/>
<keyword evidence="2" id="KW-0067">ATP-binding</keyword>
<feature type="binding site" evidence="2">
    <location>
        <position position="47"/>
    </location>
    <ligand>
        <name>ATP</name>
        <dbReference type="ChEBI" id="CHEBI:30616"/>
    </ligand>
</feature>
<dbReference type="GO" id="GO:0005524">
    <property type="term" value="F:ATP binding"/>
    <property type="evidence" value="ECO:0007669"/>
    <property type="project" value="UniProtKB-UniRule"/>
</dbReference>
<dbReference type="AlphaFoldDB" id="A0A6J1CW74"/>
<dbReference type="GO" id="GO:0004672">
    <property type="term" value="F:protein kinase activity"/>
    <property type="evidence" value="ECO:0007669"/>
    <property type="project" value="InterPro"/>
</dbReference>
<feature type="region of interest" description="Disordered" evidence="3">
    <location>
        <begin position="651"/>
        <end position="674"/>
    </location>
</feature>
<dbReference type="PROSITE" id="PS50011">
    <property type="entry name" value="PROTEIN_KINASE_DOM"/>
    <property type="match status" value="1"/>
</dbReference>
<protein>
    <submittedName>
        <fullName evidence="6">Serine/threonine-protein kinase dst1-like</fullName>
    </submittedName>
</protein>
<evidence type="ECO:0000256" key="1">
    <source>
        <dbReference type="ARBA" id="ARBA00008874"/>
    </source>
</evidence>
<dbReference type="KEGG" id="mcha:111014790"/>
<name>A0A6J1CW74_MOMCH</name>
<feature type="compositionally biased region" description="Low complexity" evidence="3">
    <location>
        <begin position="663"/>
        <end position="673"/>
    </location>
</feature>
<accession>A0A6J1CW74</accession>
<keyword evidence="2" id="KW-0547">Nucleotide-binding</keyword>
<evidence type="ECO:0000256" key="2">
    <source>
        <dbReference type="PROSITE-ProRule" id="PRU10141"/>
    </source>
</evidence>
<dbReference type="GO" id="GO:0043539">
    <property type="term" value="F:protein serine/threonine kinase activator activity"/>
    <property type="evidence" value="ECO:0007669"/>
    <property type="project" value="InterPro"/>
</dbReference>
<dbReference type="InterPro" id="IPR047173">
    <property type="entry name" value="STRAD_A/B-like"/>
</dbReference>
<feature type="compositionally biased region" description="Polar residues" evidence="3">
    <location>
        <begin position="436"/>
        <end position="469"/>
    </location>
</feature>
<organism evidence="5 6">
    <name type="scientific">Momordica charantia</name>
    <name type="common">Bitter gourd</name>
    <name type="synonym">Balsam pear</name>
    <dbReference type="NCBI Taxonomy" id="3673"/>
    <lineage>
        <taxon>Eukaryota</taxon>
        <taxon>Viridiplantae</taxon>
        <taxon>Streptophyta</taxon>
        <taxon>Embryophyta</taxon>
        <taxon>Tracheophyta</taxon>
        <taxon>Spermatophyta</taxon>
        <taxon>Magnoliopsida</taxon>
        <taxon>eudicotyledons</taxon>
        <taxon>Gunneridae</taxon>
        <taxon>Pentapetalae</taxon>
        <taxon>rosids</taxon>
        <taxon>fabids</taxon>
        <taxon>Cucurbitales</taxon>
        <taxon>Cucurbitaceae</taxon>
        <taxon>Momordiceae</taxon>
        <taxon>Momordica</taxon>
    </lineage>
</organism>
<dbReference type="PROSITE" id="PS00107">
    <property type="entry name" value="PROTEIN_KINASE_ATP"/>
    <property type="match status" value="1"/>
</dbReference>
<evidence type="ECO:0000256" key="3">
    <source>
        <dbReference type="SAM" id="MobiDB-lite"/>
    </source>
</evidence>
<reference evidence="6" key="1">
    <citation type="submission" date="2025-08" db="UniProtKB">
        <authorList>
            <consortium name="RefSeq"/>
        </authorList>
    </citation>
    <scope>IDENTIFICATION</scope>
    <source>
        <strain evidence="6">OHB3-1</strain>
    </source>
</reference>
<dbReference type="FunFam" id="1.10.510.10:FF:000125">
    <property type="entry name" value="serine/threonine-protein kinase BLUS1-like isoform X2"/>
    <property type="match status" value="1"/>
</dbReference>
<dbReference type="InterPro" id="IPR011009">
    <property type="entry name" value="Kinase-like_dom_sf"/>
</dbReference>
<dbReference type="CDD" id="cd06610">
    <property type="entry name" value="STKc_OSR1_SPAK"/>
    <property type="match status" value="1"/>
</dbReference>
<sequence length="730" mass="80999">MGRMGGKLRFYSANSSDYKLLEEIGYGASATVFRAIYTPSNEVVAIKCLDLDRCNSNLDDIRREAQTMSLIDHPNLVRAYCSFVVERNLWVVMPFMAEGSCLHLIKTAYSDGFEEVAIGSILKETLKALEYLHRQGHIHRDVKAGNILLDSNGAVKLADFGVSACMFDTGDRQRSRNTFVGTPCWMAPEVLQPGTGYNSKADIWSFGITALELAHGHAPFSKYPPMKVLLMTIQNAPPGLDYDRDKKFSKSFKEMVAMCLVKDQTKRPTAEKLLKHSFFKNAKPPELSLKKLFANLPPLSHRVKDLQLKDAAQLALKKMPSAEQEALSQSEYQRGVSAWNFDVEDLKAQASLVNDDMPEMREEEEKTNSCSVKDAICPQSSLRNFNSCSELSRDEHGLGASGQGLAQVECLSKKGNFMESDMLKSGFQEKTGWKRNGTSTEAEASTSGQDNVQGKTKTQMPKGRQTQSGPLLPGIVLSHSLSERVRGSERFDSESQPSTEKNRREARQAPSFSGPLMLPNRASANSLSAPIKPSGGFRDSMDDKSKANLVQIKGRFSVTSENLDLVKDIPLSTVSRRSSQNSPLRKSASVGDWIFDSKQPVSLSPKEACNINMPTSVLMPHLQNLFHQTSIQQDLIVSLLNSLQTSDVVDATQNGKLPPLPRSSENNGSAESAAVERERLLIRKVSELQARMTHLTYELTAEKLKYIQLQEQFNSTSGHDENEIKREENV</sequence>